<accession>A0A8S1GRF5</accession>
<evidence type="ECO:0000256" key="6">
    <source>
        <dbReference type="ARBA" id="ARBA00022964"/>
    </source>
</evidence>
<dbReference type="HAMAP" id="MF_03154">
    <property type="entry name" value="Salvage_MtnD_euk"/>
    <property type="match status" value="1"/>
</dbReference>
<evidence type="ECO:0000313" key="14">
    <source>
        <dbReference type="Proteomes" id="UP000835052"/>
    </source>
</evidence>
<evidence type="ECO:0000313" key="13">
    <source>
        <dbReference type="EMBL" id="CAD6185531.1"/>
    </source>
</evidence>
<keyword evidence="4 11" id="KW-0028">Amino-acid biosynthesis</keyword>
<evidence type="ECO:0000256" key="3">
    <source>
        <dbReference type="ARBA" id="ARBA00022596"/>
    </source>
</evidence>
<dbReference type="PANTHER" id="PTHR23418">
    <property type="entry name" value="ACIREDUCTONE DIOXYGENASE"/>
    <property type="match status" value="1"/>
</dbReference>
<feature type="binding site" evidence="11">
    <location>
        <position position="313"/>
    </location>
    <ligand>
        <name>Fe(2+)</name>
        <dbReference type="ChEBI" id="CHEBI:29033"/>
        <note>for iron-dependent acireductone dioxygenase activity</note>
    </ligand>
</feature>
<feature type="binding site" evidence="11">
    <location>
        <position position="352"/>
    </location>
    <ligand>
        <name>Ni(2+)</name>
        <dbReference type="ChEBI" id="CHEBI:49786"/>
        <note>for nickel-dependent acireductone dioxygenase activity</note>
    </ligand>
</feature>
<comment type="caution">
    <text evidence="13">The sequence shown here is derived from an EMBL/GenBank/DDBJ whole genome shotgun (WGS) entry which is preliminary data.</text>
</comment>
<feature type="binding site" evidence="11">
    <location>
        <position position="313"/>
    </location>
    <ligand>
        <name>Ni(2+)</name>
        <dbReference type="ChEBI" id="CHEBI:49786"/>
        <note>for nickel-dependent acireductone dioxygenase activity</note>
    </ligand>
</feature>
<organism evidence="13 14">
    <name type="scientific">Caenorhabditis auriculariae</name>
    <dbReference type="NCBI Taxonomy" id="2777116"/>
    <lineage>
        <taxon>Eukaryota</taxon>
        <taxon>Metazoa</taxon>
        <taxon>Ecdysozoa</taxon>
        <taxon>Nematoda</taxon>
        <taxon>Chromadorea</taxon>
        <taxon>Rhabditida</taxon>
        <taxon>Rhabditina</taxon>
        <taxon>Rhabditomorpha</taxon>
        <taxon>Rhabditoidea</taxon>
        <taxon>Rhabditidae</taxon>
        <taxon>Peloderinae</taxon>
        <taxon>Caenorhabditis</taxon>
    </lineage>
</organism>
<keyword evidence="9 11" id="KW-0486">Methionine biosynthesis</keyword>
<evidence type="ECO:0000256" key="9">
    <source>
        <dbReference type="ARBA" id="ARBA00023167"/>
    </source>
</evidence>
<evidence type="ECO:0000256" key="2">
    <source>
        <dbReference type="ARBA" id="ARBA00022490"/>
    </source>
</evidence>
<name>A0A8S1GRF5_9PELO</name>
<keyword evidence="14" id="KW-1185">Reference proteome</keyword>
<comment type="cofactor">
    <cofactor evidence="11">
        <name>Fe(2+)</name>
        <dbReference type="ChEBI" id="CHEBI:29033"/>
    </cofactor>
    <cofactor evidence="11">
        <name>Ni(2+)</name>
        <dbReference type="ChEBI" id="CHEBI:49786"/>
    </cofactor>
    <text evidence="11">Binds either 1 Fe or Ni cation per monomer. Iron-binding promotes an acireductone dioxygenase reaction producing 2-keto-4-methylthiobutyrate, while nickel-binding promotes an acireductone dioxygenase reaction producing 3-(methylsulfanyl)propanoate.</text>
</comment>
<dbReference type="InterPro" id="IPR011051">
    <property type="entry name" value="RmlC_Cupin_sf"/>
</dbReference>
<dbReference type="EMBL" id="CAJGYM010000002">
    <property type="protein sequence ID" value="CAD6185531.1"/>
    <property type="molecule type" value="Genomic_DNA"/>
</dbReference>
<feature type="binding site" evidence="11">
    <location>
        <position position="307"/>
    </location>
    <ligand>
        <name>Fe(2+)</name>
        <dbReference type="ChEBI" id="CHEBI:29033"/>
        <note>for iron-dependent acireductone dioxygenase activity</note>
    </ligand>
</feature>
<dbReference type="GO" id="GO:0010308">
    <property type="term" value="F:acireductone dioxygenase (Ni2+-requiring) activity"/>
    <property type="evidence" value="ECO:0007669"/>
    <property type="project" value="UniProtKB-UniRule"/>
</dbReference>
<evidence type="ECO:0000256" key="11">
    <source>
        <dbReference type="HAMAP-Rule" id="MF_03154"/>
    </source>
</evidence>
<evidence type="ECO:0000256" key="8">
    <source>
        <dbReference type="ARBA" id="ARBA00023004"/>
    </source>
</evidence>
<evidence type="ECO:0000256" key="5">
    <source>
        <dbReference type="ARBA" id="ARBA00022723"/>
    </source>
</evidence>
<keyword evidence="10 11" id="KW-0539">Nucleus</keyword>
<keyword evidence="6 11" id="KW-0223">Dioxygenase</keyword>
<dbReference type="CDD" id="cd02232">
    <property type="entry name" value="cupin_ARD"/>
    <property type="match status" value="1"/>
</dbReference>
<evidence type="ECO:0000256" key="12">
    <source>
        <dbReference type="SAM" id="MobiDB-lite"/>
    </source>
</evidence>
<dbReference type="EC" id="1.13.11.54" evidence="11"/>
<feature type="binding site" evidence="11">
    <location>
        <position position="352"/>
    </location>
    <ligand>
        <name>Fe(2+)</name>
        <dbReference type="ChEBI" id="CHEBI:29033"/>
        <note>for iron-dependent acireductone dioxygenase activity</note>
    </ligand>
</feature>
<feature type="compositionally biased region" description="Basic and acidic residues" evidence="12">
    <location>
        <begin position="52"/>
        <end position="61"/>
    </location>
</feature>
<dbReference type="InterPro" id="IPR014710">
    <property type="entry name" value="RmlC-like_jellyroll"/>
</dbReference>
<dbReference type="AlphaFoldDB" id="A0A8S1GRF5"/>
<dbReference type="GO" id="GO:0019509">
    <property type="term" value="P:L-methionine salvage from methylthioadenosine"/>
    <property type="evidence" value="ECO:0007669"/>
    <property type="project" value="UniProtKB-UniRule"/>
</dbReference>
<dbReference type="SUPFAM" id="SSF51182">
    <property type="entry name" value="RmlC-like cupins"/>
    <property type="match status" value="1"/>
</dbReference>
<dbReference type="EC" id="1.13.11.53" evidence="11"/>
<dbReference type="InterPro" id="IPR027496">
    <property type="entry name" value="ARD_euk"/>
</dbReference>
<comment type="pathway">
    <text evidence="11">Amino-acid biosynthesis; L-methionine biosynthesis via salvage pathway; L-methionine from S-methyl-5-thio-alpha-D-ribose 1-phosphate: step 5/6.</text>
</comment>
<reference evidence="13" key="1">
    <citation type="submission" date="2020-10" db="EMBL/GenBank/DDBJ databases">
        <authorList>
            <person name="Kikuchi T."/>
        </authorList>
    </citation>
    <scope>NUCLEOTIDE SEQUENCE</scope>
    <source>
        <strain evidence="13">NKZ352</strain>
    </source>
</reference>
<gene>
    <name evidence="13" type="ORF">CAUJ_LOCUS1450</name>
</gene>
<evidence type="ECO:0000256" key="7">
    <source>
        <dbReference type="ARBA" id="ARBA00023002"/>
    </source>
</evidence>
<keyword evidence="8 11" id="KW-0408">Iron</keyword>
<comment type="catalytic activity">
    <reaction evidence="1 11">
        <text>1,2-dihydroxy-5-(methylsulfanyl)pent-1-en-3-one + O2 = 4-methylsulfanyl-2-oxobutanoate + formate + 2 H(+)</text>
        <dbReference type="Rhea" id="RHEA:24504"/>
        <dbReference type="ChEBI" id="CHEBI:15378"/>
        <dbReference type="ChEBI" id="CHEBI:15379"/>
        <dbReference type="ChEBI" id="CHEBI:15740"/>
        <dbReference type="ChEBI" id="CHEBI:16723"/>
        <dbReference type="ChEBI" id="CHEBI:49252"/>
        <dbReference type="EC" id="1.13.11.54"/>
    </reaction>
</comment>
<dbReference type="GO" id="GO:0010309">
    <property type="term" value="F:acireductone dioxygenase [iron(II)-requiring] activity"/>
    <property type="evidence" value="ECO:0007669"/>
    <property type="project" value="UniProtKB-UniRule"/>
</dbReference>
<dbReference type="InterPro" id="IPR004313">
    <property type="entry name" value="ARD"/>
</dbReference>
<feature type="region of interest" description="Disordered" evidence="12">
    <location>
        <begin position="178"/>
        <end position="211"/>
    </location>
</feature>
<dbReference type="Gene3D" id="2.60.120.10">
    <property type="entry name" value="Jelly Rolls"/>
    <property type="match status" value="1"/>
</dbReference>
<dbReference type="Proteomes" id="UP000835052">
    <property type="component" value="Unassembled WGS sequence"/>
</dbReference>
<dbReference type="GO" id="GO:0005634">
    <property type="term" value="C:nucleus"/>
    <property type="evidence" value="ECO:0007669"/>
    <property type="project" value="UniProtKB-SubCell"/>
</dbReference>
<dbReference type="PANTHER" id="PTHR23418:SF0">
    <property type="entry name" value="ACIREDUCTONE DIOXYGENASE"/>
    <property type="match status" value="1"/>
</dbReference>
<feature type="compositionally biased region" description="Basic residues" evidence="12">
    <location>
        <begin position="187"/>
        <end position="196"/>
    </location>
</feature>
<feature type="binding site" evidence="11">
    <location>
        <position position="307"/>
    </location>
    <ligand>
        <name>Ni(2+)</name>
        <dbReference type="ChEBI" id="CHEBI:49786"/>
        <note>for nickel-dependent acireductone dioxygenase activity</note>
    </ligand>
</feature>
<comment type="catalytic activity">
    <reaction evidence="11">
        <text>1,2-dihydroxy-5-(methylsulfanyl)pent-1-en-3-one + O2 = 3-(methylsulfanyl)propanoate + CO + formate + 2 H(+)</text>
        <dbReference type="Rhea" id="RHEA:14161"/>
        <dbReference type="ChEBI" id="CHEBI:15378"/>
        <dbReference type="ChEBI" id="CHEBI:15379"/>
        <dbReference type="ChEBI" id="CHEBI:15740"/>
        <dbReference type="ChEBI" id="CHEBI:17245"/>
        <dbReference type="ChEBI" id="CHEBI:49016"/>
        <dbReference type="ChEBI" id="CHEBI:49252"/>
        <dbReference type="EC" id="1.13.11.53"/>
    </reaction>
</comment>
<keyword evidence="5 11" id="KW-0479">Metal-binding</keyword>
<dbReference type="GO" id="GO:0016151">
    <property type="term" value="F:nickel cation binding"/>
    <property type="evidence" value="ECO:0007669"/>
    <property type="project" value="UniProtKB-UniRule"/>
</dbReference>
<keyword evidence="2 11" id="KW-0963">Cytoplasm</keyword>
<dbReference type="OrthoDB" id="1867259at2759"/>
<proteinExistence type="inferred from homology"/>
<dbReference type="FunFam" id="2.60.120.10:FF:000099">
    <property type="entry name" value="1,2-dihydroxy-3-keto-5-methylthiopentene dioxygenase"/>
    <property type="match status" value="1"/>
</dbReference>
<comment type="function">
    <text evidence="11">Catalyzes 2 different reactions between oxygen and the acireductone 1,2-dihydroxy-3-keto-5-methylthiopentene (DHK-MTPene) depending upon the metal bound in the active site. Fe-containing acireductone dioxygenase (Fe-ARD) produces formate and 2-keto-4-methylthiobutyrate (KMTB), the alpha-ketoacid precursor of methionine in the methionine recycle pathway. Ni-containing acireductone dioxygenase (Ni-ARD) produces methylthiopropionate, carbon monoxide and formate, and does not lie on the methionine recycle pathway.</text>
</comment>
<dbReference type="GO" id="GO:0005737">
    <property type="term" value="C:cytoplasm"/>
    <property type="evidence" value="ECO:0007669"/>
    <property type="project" value="UniProtKB-SubCell"/>
</dbReference>
<sequence>MSTTVSTRSTIDYSMLVDEVVTQFGSISATIISSSEDTETSPEPAKRKRLRASNEDSEKKGGKGNTRVSRRDSLNEKPLGLDNLRLCVEAEKIADAIPESVAIVVQTPTKFCRFRSPSDTQLSHFIPNYHKTTVLKENANRIQQLLKPRLSALKKSASESGMMNNDLIKIDITPIKLIPPSPAPSKRSAHKRKRNNKISDRHESPCNDLRPRHANYAKSNHTMAYFMSDVANARDEGRLVPNQNASADELRTVGVETTEIDFDAIDAEEQLEKLVKEYDMNHRDQVEISKEKMPDYESKLKIFFTEHLHNDAELRIIKEGSGFFDIRDKEDRWIRIPVKRGSFVYLPPGIYHRFTPDWSDRVVAVRLFRNNPKWEAHNRANDGDQQEERKKYLEQILKSQ</sequence>
<dbReference type="GO" id="GO:0005506">
    <property type="term" value="F:iron ion binding"/>
    <property type="evidence" value="ECO:0007669"/>
    <property type="project" value="UniProtKB-UniRule"/>
</dbReference>
<keyword evidence="3 11" id="KW-0533">Nickel</keyword>
<protein>
    <recommendedName>
        <fullName evidence="11">Acireductone dioxygenase</fullName>
    </recommendedName>
    <alternativeName>
        <fullName evidence="11">Acireductone dioxygenase (Fe(2+)-requiring)</fullName>
        <shortName evidence="11">ARD'</shortName>
        <shortName evidence="11">Fe-ARD</shortName>
        <ecNumber evidence="11">1.13.11.54</ecNumber>
    </alternativeName>
    <alternativeName>
        <fullName evidence="11">Acireductone dioxygenase (Ni(2+)-requiring)</fullName>
        <shortName evidence="11">ARD</shortName>
        <shortName evidence="11">Ni-ARD</shortName>
        <ecNumber evidence="11">1.13.11.53</ecNumber>
    </alternativeName>
</protein>
<feature type="binding site" evidence="11">
    <location>
        <position position="309"/>
    </location>
    <ligand>
        <name>Fe(2+)</name>
        <dbReference type="ChEBI" id="CHEBI:29033"/>
        <note>for iron-dependent acireductone dioxygenase activity</note>
    </ligand>
</feature>
<feature type="region of interest" description="Disordered" evidence="12">
    <location>
        <begin position="33"/>
        <end position="74"/>
    </location>
</feature>
<feature type="binding site" evidence="11">
    <location>
        <position position="309"/>
    </location>
    <ligand>
        <name>Ni(2+)</name>
        <dbReference type="ChEBI" id="CHEBI:49786"/>
        <note>for nickel-dependent acireductone dioxygenase activity</note>
    </ligand>
</feature>
<comment type="subcellular location">
    <subcellularLocation>
        <location evidence="11">Cytoplasm</location>
    </subcellularLocation>
    <subcellularLocation>
        <location evidence="11">Nucleus</location>
    </subcellularLocation>
</comment>
<evidence type="ECO:0000256" key="1">
    <source>
        <dbReference type="ARBA" id="ARBA00000428"/>
    </source>
</evidence>
<evidence type="ECO:0000256" key="10">
    <source>
        <dbReference type="ARBA" id="ARBA00023242"/>
    </source>
</evidence>
<feature type="compositionally biased region" description="Basic and acidic residues" evidence="12">
    <location>
        <begin position="197"/>
        <end position="211"/>
    </location>
</feature>
<dbReference type="Pfam" id="PF03079">
    <property type="entry name" value="ARD"/>
    <property type="match status" value="1"/>
</dbReference>
<keyword evidence="7 11" id="KW-0560">Oxidoreductase</keyword>
<comment type="similarity">
    <text evidence="11">Belongs to the acireductone dioxygenase (ARD) family.</text>
</comment>
<evidence type="ECO:0000256" key="4">
    <source>
        <dbReference type="ARBA" id="ARBA00022605"/>
    </source>
</evidence>